<feature type="compositionally biased region" description="Polar residues" evidence="1">
    <location>
        <begin position="15"/>
        <end position="36"/>
    </location>
</feature>
<reference evidence="3" key="2">
    <citation type="submission" date="2015-01" db="EMBL/GenBank/DDBJ databases">
        <title>Evolutionary Origins and Diversification of the Mycorrhizal Mutualists.</title>
        <authorList>
            <consortium name="DOE Joint Genome Institute"/>
            <consortium name="Mycorrhizal Genomics Consortium"/>
            <person name="Kohler A."/>
            <person name="Kuo A."/>
            <person name="Nagy L.G."/>
            <person name="Floudas D."/>
            <person name="Copeland A."/>
            <person name="Barry K.W."/>
            <person name="Cichocki N."/>
            <person name="Veneault-Fourrey C."/>
            <person name="LaButti K."/>
            <person name="Lindquist E.A."/>
            <person name="Lipzen A."/>
            <person name="Lundell T."/>
            <person name="Morin E."/>
            <person name="Murat C."/>
            <person name="Riley R."/>
            <person name="Ohm R."/>
            <person name="Sun H."/>
            <person name="Tunlid A."/>
            <person name="Henrissat B."/>
            <person name="Grigoriev I.V."/>
            <person name="Hibbett D.S."/>
            <person name="Martin F."/>
        </authorList>
    </citation>
    <scope>NUCLEOTIDE SEQUENCE [LARGE SCALE GENOMIC DNA]</scope>
    <source>
        <strain evidence="3">F 1598</strain>
    </source>
</reference>
<feature type="region of interest" description="Disordered" evidence="1">
    <location>
        <begin position="1"/>
        <end position="128"/>
    </location>
</feature>
<proteinExistence type="predicted"/>
<accession>A0A0C3BFF0</accession>
<keyword evidence="3" id="KW-1185">Reference proteome</keyword>
<reference evidence="2 3" key="1">
    <citation type="submission" date="2014-04" db="EMBL/GenBank/DDBJ databases">
        <authorList>
            <consortium name="DOE Joint Genome Institute"/>
            <person name="Kuo A."/>
            <person name="Tarkka M."/>
            <person name="Buscot F."/>
            <person name="Kohler A."/>
            <person name="Nagy L.G."/>
            <person name="Floudas D."/>
            <person name="Copeland A."/>
            <person name="Barry K.W."/>
            <person name="Cichocki N."/>
            <person name="Veneault-Fourrey C."/>
            <person name="LaButti K."/>
            <person name="Lindquist E.A."/>
            <person name="Lipzen A."/>
            <person name="Lundell T."/>
            <person name="Morin E."/>
            <person name="Murat C."/>
            <person name="Sun H."/>
            <person name="Tunlid A."/>
            <person name="Henrissat B."/>
            <person name="Grigoriev I.V."/>
            <person name="Hibbett D.S."/>
            <person name="Martin F."/>
            <person name="Nordberg H.P."/>
            <person name="Cantor M.N."/>
            <person name="Hua S.X."/>
        </authorList>
    </citation>
    <scope>NUCLEOTIDE SEQUENCE [LARGE SCALE GENOMIC DNA]</scope>
    <source>
        <strain evidence="2 3">F 1598</strain>
    </source>
</reference>
<protein>
    <submittedName>
        <fullName evidence="2">Uncharacterized protein</fullName>
    </submittedName>
</protein>
<feature type="compositionally biased region" description="Basic and acidic residues" evidence="1">
    <location>
        <begin position="37"/>
        <end position="54"/>
    </location>
</feature>
<evidence type="ECO:0000256" key="1">
    <source>
        <dbReference type="SAM" id="MobiDB-lite"/>
    </source>
</evidence>
<dbReference type="HOGENOM" id="CLU_1448233_0_0_1"/>
<sequence>MPDTTIPEDRPRSPWTPSYSVITQGSTASDEQANSLHQEKFDRRLSEQYDDDRTAALMPLIGVDPDEMSVSTNAPEAPDTPRSELGIFTPDFDTRSEVSAASREPASPTPSPDIVAEQETPRRSTPEQKIESICEVIGGHQVPEVFPSSSNILAGEPQTIHKKSVNSSPSLITRVLIFAHTDPRSCT</sequence>
<name>A0A0C3BFF0_PILCF</name>
<feature type="compositionally biased region" description="Basic and acidic residues" evidence="1">
    <location>
        <begin position="119"/>
        <end position="128"/>
    </location>
</feature>
<dbReference type="OrthoDB" id="3271289at2759"/>
<dbReference type="AlphaFoldDB" id="A0A0C3BFF0"/>
<evidence type="ECO:0000313" key="2">
    <source>
        <dbReference type="EMBL" id="KIM85023.1"/>
    </source>
</evidence>
<evidence type="ECO:0000313" key="3">
    <source>
        <dbReference type="Proteomes" id="UP000054166"/>
    </source>
</evidence>
<dbReference type="EMBL" id="KN832986">
    <property type="protein sequence ID" value="KIM85023.1"/>
    <property type="molecule type" value="Genomic_DNA"/>
</dbReference>
<dbReference type="InParanoid" id="A0A0C3BFF0"/>
<gene>
    <name evidence="2" type="ORF">PILCRDRAFT_378559</name>
</gene>
<dbReference type="Proteomes" id="UP000054166">
    <property type="component" value="Unassembled WGS sequence"/>
</dbReference>
<organism evidence="2 3">
    <name type="scientific">Piloderma croceum (strain F 1598)</name>
    <dbReference type="NCBI Taxonomy" id="765440"/>
    <lineage>
        <taxon>Eukaryota</taxon>
        <taxon>Fungi</taxon>
        <taxon>Dikarya</taxon>
        <taxon>Basidiomycota</taxon>
        <taxon>Agaricomycotina</taxon>
        <taxon>Agaricomycetes</taxon>
        <taxon>Agaricomycetidae</taxon>
        <taxon>Atheliales</taxon>
        <taxon>Atheliaceae</taxon>
        <taxon>Piloderma</taxon>
    </lineage>
</organism>